<accession>A0A922L1L9</accession>
<dbReference type="EMBL" id="ASGP02000008">
    <property type="protein sequence ID" value="KAH9494067.1"/>
    <property type="molecule type" value="Genomic_DNA"/>
</dbReference>
<dbReference type="Proteomes" id="UP000790347">
    <property type="component" value="Unassembled WGS sequence"/>
</dbReference>
<gene>
    <name evidence="2" type="ORF">DERF_014784</name>
</gene>
<evidence type="ECO:0000256" key="1">
    <source>
        <dbReference type="SAM" id="MobiDB-lite"/>
    </source>
</evidence>
<reference evidence="2" key="1">
    <citation type="submission" date="2013-05" db="EMBL/GenBank/DDBJ databases">
        <authorList>
            <person name="Yim A.K.Y."/>
            <person name="Chan T.F."/>
            <person name="Ji K.M."/>
            <person name="Liu X.Y."/>
            <person name="Zhou J.W."/>
            <person name="Li R.Q."/>
            <person name="Yang K.Y."/>
            <person name="Li J."/>
            <person name="Li M."/>
            <person name="Law P.T.W."/>
            <person name="Wu Y.L."/>
            <person name="Cai Z.L."/>
            <person name="Qin H."/>
            <person name="Bao Y."/>
            <person name="Leung R.K.K."/>
            <person name="Ng P.K.S."/>
            <person name="Zou J."/>
            <person name="Zhong X.J."/>
            <person name="Ran P.X."/>
            <person name="Zhong N.S."/>
            <person name="Liu Z.G."/>
            <person name="Tsui S.K.W."/>
        </authorList>
    </citation>
    <scope>NUCLEOTIDE SEQUENCE</scope>
    <source>
        <strain evidence="2">Derf</strain>
        <tissue evidence="2">Whole organism</tissue>
    </source>
</reference>
<name>A0A922L1L9_DERFA</name>
<organism evidence="2 3">
    <name type="scientific">Dermatophagoides farinae</name>
    <name type="common">American house dust mite</name>
    <dbReference type="NCBI Taxonomy" id="6954"/>
    <lineage>
        <taxon>Eukaryota</taxon>
        <taxon>Metazoa</taxon>
        <taxon>Ecdysozoa</taxon>
        <taxon>Arthropoda</taxon>
        <taxon>Chelicerata</taxon>
        <taxon>Arachnida</taxon>
        <taxon>Acari</taxon>
        <taxon>Acariformes</taxon>
        <taxon>Sarcoptiformes</taxon>
        <taxon>Astigmata</taxon>
        <taxon>Psoroptidia</taxon>
        <taxon>Analgoidea</taxon>
        <taxon>Pyroglyphidae</taxon>
        <taxon>Dermatophagoidinae</taxon>
        <taxon>Dermatophagoides</taxon>
    </lineage>
</organism>
<evidence type="ECO:0000313" key="2">
    <source>
        <dbReference type="EMBL" id="KAH9494067.1"/>
    </source>
</evidence>
<protein>
    <submittedName>
        <fullName evidence="2">Uncharacterized protein</fullName>
    </submittedName>
</protein>
<comment type="caution">
    <text evidence="2">The sequence shown here is derived from an EMBL/GenBank/DDBJ whole genome shotgun (WGS) entry which is preliminary data.</text>
</comment>
<proteinExistence type="predicted"/>
<keyword evidence="3" id="KW-1185">Reference proteome</keyword>
<feature type="compositionally biased region" description="Acidic residues" evidence="1">
    <location>
        <begin position="20"/>
        <end position="39"/>
    </location>
</feature>
<sequence length="149" mass="16608">MVLIPLDRLLPPSRIRIEDPPVDCETDTAPDDGPDELPDNLLDEDEARVIELVGWFEAAAAYWPLKPPPPLIPLPKPEENPEPLLPPKPAPKSAACKFPRGSPLAIIVWISSWTECKTRAKLEKIEIVNKFFKIIFTCITGFVTSCTNL</sequence>
<feature type="region of interest" description="Disordered" evidence="1">
    <location>
        <begin position="14"/>
        <end position="39"/>
    </location>
</feature>
<dbReference type="AlphaFoldDB" id="A0A922L1L9"/>
<reference evidence="2" key="2">
    <citation type="journal article" date="2022" name="Res Sq">
        <title>Comparative Genomics Reveals Insights into the Divergent Evolution of Astigmatic Mites and Household Pest Adaptations.</title>
        <authorList>
            <person name="Xiong Q."/>
            <person name="Wan A.T.-Y."/>
            <person name="Liu X.-Y."/>
            <person name="Fung C.S.-H."/>
            <person name="Xiao X."/>
            <person name="Malainual N."/>
            <person name="Hou J."/>
            <person name="Wang L."/>
            <person name="Wang M."/>
            <person name="Yang K."/>
            <person name="Cui Y."/>
            <person name="Leung E."/>
            <person name="Nong W."/>
            <person name="Shin S.-K."/>
            <person name="Au S."/>
            <person name="Jeong K.Y."/>
            <person name="Chew F.T."/>
            <person name="Hui J."/>
            <person name="Leung T.F."/>
            <person name="Tungtrongchitr A."/>
            <person name="Zhong N."/>
            <person name="Liu Z."/>
            <person name="Tsui S."/>
        </authorList>
    </citation>
    <scope>NUCLEOTIDE SEQUENCE</scope>
    <source>
        <strain evidence="2">Derf</strain>
        <tissue evidence="2">Whole organism</tissue>
    </source>
</reference>
<evidence type="ECO:0000313" key="3">
    <source>
        <dbReference type="Proteomes" id="UP000790347"/>
    </source>
</evidence>